<sequence>MLPAGCHGDRRIAGCGGLTQRFGHRISLVKRLKEEGGLILMMDGTEAAGGLQRELREVEDDDHCFTLELQWETGLSWRLDVHPLYSACRKVENKTLRMNVV</sequence>
<gene>
    <name evidence="1" type="ORF">GOODEAATRI_027901</name>
</gene>
<proteinExistence type="predicted"/>
<reference evidence="1 2" key="1">
    <citation type="submission" date="2021-06" db="EMBL/GenBank/DDBJ databases">
        <authorList>
            <person name="Palmer J.M."/>
        </authorList>
    </citation>
    <scope>NUCLEOTIDE SEQUENCE [LARGE SCALE GENOMIC DNA]</scope>
    <source>
        <strain evidence="1 2">GA_2019</strain>
        <tissue evidence="1">Muscle</tissue>
    </source>
</reference>
<keyword evidence="2" id="KW-1185">Reference proteome</keyword>
<dbReference type="Proteomes" id="UP001476798">
    <property type="component" value="Unassembled WGS sequence"/>
</dbReference>
<protein>
    <submittedName>
        <fullName evidence="1">Uncharacterized protein</fullName>
    </submittedName>
</protein>
<name>A0ABV0N5T9_9TELE</name>
<evidence type="ECO:0000313" key="1">
    <source>
        <dbReference type="EMBL" id="MEQ2166421.1"/>
    </source>
</evidence>
<dbReference type="EMBL" id="JAHRIO010023733">
    <property type="protein sequence ID" value="MEQ2166421.1"/>
    <property type="molecule type" value="Genomic_DNA"/>
</dbReference>
<organism evidence="1 2">
    <name type="scientific">Goodea atripinnis</name>
    <dbReference type="NCBI Taxonomy" id="208336"/>
    <lineage>
        <taxon>Eukaryota</taxon>
        <taxon>Metazoa</taxon>
        <taxon>Chordata</taxon>
        <taxon>Craniata</taxon>
        <taxon>Vertebrata</taxon>
        <taxon>Euteleostomi</taxon>
        <taxon>Actinopterygii</taxon>
        <taxon>Neopterygii</taxon>
        <taxon>Teleostei</taxon>
        <taxon>Neoteleostei</taxon>
        <taxon>Acanthomorphata</taxon>
        <taxon>Ovalentaria</taxon>
        <taxon>Atherinomorphae</taxon>
        <taxon>Cyprinodontiformes</taxon>
        <taxon>Goodeidae</taxon>
        <taxon>Goodea</taxon>
    </lineage>
</organism>
<evidence type="ECO:0000313" key="2">
    <source>
        <dbReference type="Proteomes" id="UP001476798"/>
    </source>
</evidence>
<comment type="caution">
    <text evidence="1">The sequence shown here is derived from an EMBL/GenBank/DDBJ whole genome shotgun (WGS) entry which is preliminary data.</text>
</comment>
<accession>A0ABV0N5T9</accession>